<evidence type="ECO:0000256" key="2">
    <source>
        <dbReference type="ARBA" id="ARBA00005061"/>
    </source>
</evidence>
<keyword evidence="8" id="KW-0456">Lyase</keyword>
<comment type="similarity">
    <text evidence="3">Belongs to the PTPS family. QueD subfamily.</text>
</comment>
<dbReference type="GO" id="GO:0046872">
    <property type="term" value="F:metal ion binding"/>
    <property type="evidence" value="ECO:0007669"/>
    <property type="project" value="UniProtKB-KW"/>
</dbReference>
<dbReference type="EMBL" id="CP008953">
    <property type="protein sequence ID" value="AIG73303.1"/>
    <property type="molecule type" value="Genomic_DNA"/>
</dbReference>
<dbReference type="EC" id="4.1.2.50" evidence="4"/>
<dbReference type="GO" id="GO:0070497">
    <property type="term" value="F:6-carboxytetrahydropterin synthase activity"/>
    <property type="evidence" value="ECO:0007669"/>
    <property type="project" value="UniProtKB-EC"/>
</dbReference>
<evidence type="ECO:0000256" key="9">
    <source>
        <dbReference type="ARBA" id="ARBA00031449"/>
    </source>
</evidence>
<keyword evidence="12" id="KW-1185">Reference proteome</keyword>
<keyword evidence="6" id="KW-0479">Metal-binding</keyword>
<sequence length="187" mass="19844">MSDTEANGHIVAGQEKATMAAAAPTTHLISIEHTFETAHRLPHLNGKCTSLHGHSWRVTVSVCAPVLSSDGTVVEFGALKAGVRQWIDTHLDHGTMLGIRDPLGMHLDTAGSKVFRFGANDREAVGSEELLAADLPWPTVEAVAVLLRRASQTVLVGLPCAPEASVGRVFVRETHLNAASYGPADVL</sequence>
<dbReference type="AlphaFoldDB" id="A0A075UKA6"/>
<evidence type="ECO:0000256" key="10">
    <source>
        <dbReference type="ARBA" id="ARBA00048807"/>
    </source>
</evidence>
<reference evidence="11 12" key="1">
    <citation type="journal article" date="2014" name="J. Biotechnol.">
        <title>Complete genome sequence of the actinobacterium Amycolatopsis japonica MG417-CF17(T) (=DSM 44213T) producing (S,S)-N,N'-ethylenediaminedisuccinic acid.</title>
        <authorList>
            <person name="Stegmann E."/>
            <person name="Albersmeier A."/>
            <person name="Spohn M."/>
            <person name="Gert H."/>
            <person name="Weber T."/>
            <person name="Wohlleben W."/>
            <person name="Kalinowski J."/>
            <person name="Ruckert C."/>
        </authorList>
    </citation>
    <scope>NUCLEOTIDE SEQUENCE [LARGE SCALE GENOMIC DNA]</scope>
    <source>
        <strain evidence="12">MG417-CF17 (DSM 44213)</strain>
    </source>
</reference>
<dbReference type="Pfam" id="PF01242">
    <property type="entry name" value="PTPS"/>
    <property type="match status" value="1"/>
</dbReference>
<evidence type="ECO:0000256" key="7">
    <source>
        <dbReference type="ARBA" id="ARBA00022833"/>
    </source>
</evidence>
<comment type="cofactor">
    <cofactor evidence="1">
        <name>Zn(2+)</name>
        <dbReference type="ChEBI" id="CHEBI:29105"/>
    </cofactor>
</comment>
<evidence type="ECO:0000256" key="5">
    <source>
        <dbReference type="ARBA" id="ARBA00018141"/>
    </source>
</evidence>
<dbReference type="KEGG" id="aja:AJAP_01865"/>
<name>A0A075UKA6_9PSEU</name>
<evidence type="ECO:0000256" key="4">
    <source>
        <dbReference type="ARBA" id="ARBA00012982"/>
    </source>
</evidence>
<dbReference type="InterPro" id="IPR007115">
    <property type="entry name" value="6-PTP_synth/QueD"/>
</dbReference>
<dbReference type="SUPFAM" id="SSF55620">
    <property type="entry name" value="Tetrahydrobiopterin biosynthesis enzymes-like"/>
    <property type="match status" value="1"/>
</dbReference>
<evidence type="ECO:0000313" key="11">
    <source>
        <dbReference type="EMBL" id="AIG73303.1"/>
    </source>
</evidence>
<dbReference type="STRING" id="208439.AJAP_01865"/>
<dbReference type="Gene3D" id="3.30.479.10">
    <property type="entry name" value="6-pyruvoyl tetrahydropterin synthase/QueD"/>
    <property type="match status" value="1"/>
</dbReference>
<proteinExistence type="inferred from homology"/>
<dbReference type="InterPro" id="IPR038418">
    <property type="entry name" value="6-PTP_synth/QueD_sf"/>
</dbReference>
<dbReference type="PANTHER" id="PTHR12589">
    <property type="entry name" value="PYRUVOYL TETRAHYDROBIOPTERIN SYNTHASE"/>
    <property type="match status" value="1"/>
</dbReference>
<evidence type="ECO:0000256" key="1">
    <source>
        <dbReference type="ARBA" id="ARBA00001947"/>
    </source>
</evidence>
<evidence type="ECO:0000256" key="6">
    <source>
        <dbReference type="ARBA" id="ARBA00022723"/>
    </source>
</evidence>
<evidence type="ECO:0000313" key="12">
    <source>
        <dbReference type="Proteomes" id="UP000028492"/>
    </source>
</evidence>
<evidence type="ECO:0000256" key="3">
    <source>
        <dbReference type="ARBA" id="ARBA00008900"/>
    </source>
</evidence>
<accession>A0A075UKA6</accession>
<comment type="catalytic activity">
    <reaction evidence="10">
        <text>7,8-dihydroneopterin 3'-triphosphate + H2O = 6-carboxy-5,6,7,8-tetrahydropterin + triphosphate + acetaldehyde + 2 H(+)</text>
        <dbReference type="Rhea" id="RHEA:27966"/>
        <dbReference type="ChEBI" id="CHEBI:15343"/>
        <dbReference type="ChEBI" id="CHEBI:15377"/>
        <dbReference type="ChEBI" id="CHEBI:15378"/>
        <dbReference type="ChEBI" id="CHEBI:18036"/>
        <dbReference type="ChEBI" id="CHEBI:58462"/>
        <dbReference type="ChEBI" id="CHEBI:61032"/>
        <dbReference type="EC" id="4.1.2.50"/>
    </reaction>
</comment>
<gene>
    <name evidence="11" type="ORF">AJAP_01865</name>
</gene>
<keyword evidence="7" id="KW-0862">Zinc</keyword>
<dbReference type="UniPathway" id="UPA00391"/>
<dbReference type="HOGENOM" id="CLU_111016_1_1_11"/>
<dbReference type="Proteomes" id="UP000028492">
    <property type="component" value="Chromosome"/>
</dbReference>
<organism evidence="11 12">
    <name type="scientific">Amycolatopsis japonica</name>
    <dbReference type="NCBI Taxonomy" id="208439"/>
    <lineage>
        <taxon>Bacteria</taxon>
        <taxon>Bacillati</taxon>
        <taxon>Actinomycetota</taxon>
        <taxon>Actinomycetes</taxon>
        <taxon>Pseudonocardiales</taxon>
        <taxon>Pseudonocardiaceae</taxon>
        <taxon>Amycolatopsis</taxon>
        <taxon>Amycolatopsis japonica group</taxon>
    </lineage>
</organism>
<protein>
    <recommendedName>
        <fullName evidence="5">6-carboxy-5,6,7,8-tetrahydropterin synthase</fullName>
        <ecNumber evidence="4">4.1.2.50</ecNumber>
    </recommendedName>
    <alternativeName>
        <fullName evidence="9">Queuosine biosynthesis protein QueD</fullName>
    </alternativeName>
</protein>
<dbReference type="PANTHER" id="PTHR12589:SF7">
    <property type="entry name" value="6-PYRUVOYL TETRAHYDROBIOPTERIN SYNTHASE"/>
    <property type="match status" value="1"/>
</dbReference>
<dbReference type="RefSeq" id="WP_084097998.1">
    <property type="nucleotide sequence ID" value="NZ_CP008953.1"/>
</dbReference>
<evidence type="ECO:0000256" key="8">
    <source>
        <dbReference type="ARBA" id="ARBA00023239"/>
    </source>
</evidence>
<dbReference type="eggNOG" id="COG0720">
    <property type="taxonomic scope" value="Bacteria"/>
</dbReference>
<comment type="pathway">
    <text evidence="2">Purine metabolism; 7-cyano-7-deazaguanine biosynthesis.</text>
</comment>